<dbReference type="EMBL" id="VLLC01000002">
    <property type="protein sequence ID" value="TWI76818.1"/>
    <property type="molecule type" value="Genomic_DNA"/>
</dbReference>
<evidence type="ECO:0000313" key="3">
    <source>
        <dbReference type="Proteomes" id="UP000318307"/>
    </source>
</evidence>
<dbReference type="GO" id="GO:0009055">
    <property type="term" value="F:electron transfer activity"/>
    <property type="evidence" value="ECO:0007669"/>
    <property type="project" value="TreeGrafter"/>
</dbReference>
<sequence>MKGTDQNKSDQNKSDTVTLYSLSTCSHCKSTKQLLNECSVAYSFTDVDMLDQEERALILKELRELNPRCSFPTIVINDRVIVGFRENEIREALGL</sequence>
<dbReference type="GO" id="GO:0045454">
    <property type="term" value="P:cell redox homeostasis"/>
    <property type="evidence" value="ECO:0007669"/>
    <property type="project" value="TreeGrafter"/>
</dbReference>
<organism evidence="2 3">
    <name type="scientific">Desulfobotulus alkaliphilus</name>
    <dbReference type="NCBI Taxonomy" id="622671"/>
    <lineage>
        <taxon>Bacteria</taxon>
        <taxon>Pseudomonadati</taxon>
        <taxon>Thermodesulfobacteriota</taxon>
        <taxon>Desulfobacteria</taxon>
        <taxon>Desulfobacterales</taxon>
        <taxon>Desulfobacteraceae</taxon>
        <taxon>Desulfobotulus</taxon>
    </lineage>
</organism>
<dbReference type="Gene3D" id="3.40.30.10">
    <property type="entry name" value="Glutaredoxin"/>
    <property type="match status" value="1"/>
</dbReference>
<dbReference type="OrthoDB" id="9795531at2"/>
<dbReference type="CDD" id="cd02976">
    <property type="entry name" value="NrdH"/>
    <property type="match status" value="1"/>
</dbReference>
<dbReference type="AlphaFoldDB" id="A0A562S6J8"/>
<dbReference type="Proteomes" id="UP000318307">
    <property type="component" value="Unassembled WGS sequence"/>
</dbReference>
<dbReference type="InterPro" id="IPR002109">
    <property type="entry name" value="Glutaredoxin"/>
</dbReference>
<dbReference type="PANTHER" id="PTHR34386:SF1">
    <property type="entry name" value="GLUTAREDOXIN-LIKE PROTEIN NRDH"/>
    <property type="match status" value="1"/>
</dbReference>
<comment type="caution">
    <text evidence="2">The sequence shown here is derived from an EMBL/GenBank/DDBJ whole genome shotgun (WGS) entry which is preliminary data.</text>
</comment>
<reference evidence="2 3" key="1">
    <citation type="submission" date="2019-07" db="EMBL/GenBank/DDBJ databases">
        <title>Genome sequencing of 100 strains of the haloalkaliphilic chemolithoautotrophic sulfur-oxidizing bacterium Thioalkalivibrio.</title>
        <authorList>
            <person name="Muyzer G."/>
        </authorList>
    </citation>
    <scope>NUCLEOTIDE SEQUENCE [LARGE SCALE GENOMIC DNA]</scope>
    <source>
        <strain evidence="2 3">ASO4-4</strain>
    </source>
</reference>
<dbReference type="InterPro" id="IPR051548">
    <property type="entry name" value="Grx-like_ET"/>
</dbReference>
<dbReference type="PROSITE" id="PS51354">
    <property type="entry name" value="GLUTAREDOXIN_2"/>
    <property type="match status" value="1"/>
</dbReference>
<dbReference type="Pfam" id="PF00462">
    <property type="entry name" value="Glutaredoxin"/>
    <property type="match status" value="1"/>
</dbReference>
<gene>
    <name evidence="2" type="ORF">LZ24_00440</name>
</gene>
<protein>
    <submittedName>
        <fullName evidence="2">Glutaredoxin</fullName>
    </submittedName>
</protein>
<accession>A0A562S6J8</accession>
<proteinExistence type="predicted"/>
<keyword evidence="3" id="KW-1185">Reference proteome</keyword>
<evidence type="ECO:0000259" key="1">
    <source>
        <dbReference type="Pfam" id="PF00462"/>
    </source>
</evidence>
<feature type="domain" description="Glutaredoxin" evidence="1">
    <location>
        <begin position="17"/>
        <end position="81"/>
    </location>
</feature>
<name>A0A562S6J8_9BACT</name>
<dbReference type="InterPro" id="IPR036249">
    <property type="entry name" value="Thioredoxin-like_sf"/>
</dbReference>
<dbReference type="SUPFAM" id="SSF52833">
    <property type="entry name" value="Thioredoxin-like"/>
    <property type="match status" value="1"/>
</dbReference>
<evidence type="ECO:0000313" key="2">
    <source>
        <dbReference type="EMBL" id="TWI76818.1"/>
    </source>
</evidence>
<dbReference type="PANTHER" id="PTHR34386">
    <property type="entry name" value="GLUTAREDOXIN"/>
    <property type="match status" value="1"/>
</dbReference>